<dbReference type="SUPFAM" id="SSF48498">
    <property type="entry name" value="Tetracyclin repressor-like, C-terminal domain"/>
    <property type="match status" value="1"/>
</dbReference>
<dbReference type="RefSeq" id="WP_249246536.1">
    <property type="nucleotide sequence ID" value="NZ_JAKPBZ010000116.1"/>
</dbReference>
<evidence type="ECO:0000256" key="1">
    <source>
        <dbReference type="ARBA" id="ARBA00023015"/>
    </source>
</evidence>
<protein>
    <submittedName>
        <fullName evidence="6">TetR/AcrR family transcriptional regulator</fullName>
    </submittedName>
</protein>
<evidence type="ECO:0000259" key="5">
    <source>
        <dbReference type="PROSITE" id="PS50977"/>
    </source>
</evidence>
<gene>
    <name evidence="6" type="ORF">MFP26_23525</name>
</gene>
<name>A0ABT0N0N0_9GAMM</name>
<dbReference type="InterPro" id="IPR036271">
    <property type="entry name" value="Tet_transcr_reg_TetR-rel_C_sf"/>
</dbReference>
<feature type="domain" description="HTH tetR-type" evidence="5">
    <location>
        <begin position="15"/>
        <end position="75"/>
    </location>
</feature>
<comment type="caution">
    <text evidence="6">The sequence shown here is derived from an EMBL/GenBank/DDBJ whole genome shotgun (WGS) entry which is preliminary data.</text>
</comment>
<dbReference type="Proteomes" id="UP001203069">
    <property type="component" value="Unassembled WGS sequence"/>
</dbReference>
<reference evidence="6 7" key="1">
    <citation type="submission" date="2022-02" db="EMBL/GenBank/DDBJ databases">
        <title>Description of Brenneria tiliae sp. nov. isolated from symptomatic Tilia x moltkei and Tilia x europaea trees in the UK.</title>
        <authorList>
            <person name="Kile H."/>
        </authorList>
    </citation>
    <scope>NUCLEOTIDE SEQUENCE [LARGE SCALE GENOMIC DNA]</scope>
    <source>
        <strain evidence="6 7">MC1SB4.1</strain>
    </source>
</reference>
<keyword evidence="7" id="KW-1185">Reference proteome</keyword>
<dbReference type="EMBL" id="JAKPBZ010000116">
    <property type="protein sequence ID" value="MCL2895651.1"/>
    <property type="molecule type" value="Genomic_DNA"/>
</dbReference>
<feature type="DNA-binding region" description="H-T-H motif" evidence="4">
    <location>
        <begin position="38"/>
        <end position="57"/>
    </location>
</feature>
<evidence type="ECO:0000313" key="7">
    <source>
        <dbReference type="Proteomes" id="UP001203069"/>
    </source>
</evidence>
<dbReference type="PRINTS" id="PR00455">
    <property type="entry name" value="HTHTETR"/>
</dbReference>
<evidence type="ECO:0000256" key="4">
    <source>
        <dbReference type="PROSITE-ProRule" id="PRU00335"/>
    </source>
</evidence>
<evidence type="ECO:0000256" key="3">
    <source>
        <dbReference type="ARBA" id="ARBA00023163"/>
    </source>
</evidence>
<sequence length="216" mass="24528">MGTLGRGTRKRLSAEQRKAQIIGVATSLISERGYWRISLQDIATQCEITDTAVLHHFGSKERLLLAVVQYRDEADRVALAGELGVPRDELYERIPSFELFDICDAMVRRNVAQPEIIRLYALLSAESLQPDHPVHNYFFEREKQAIKTFASARIPHGKSNEALGRLMLAAMDGVQLRWLRDLKGVDLLADWQTISRTLIQLHGYSQQTQDHVPHAN</sequence>
<evidence type="ECO:0000313" key="6">
    <source>
        <dbReference type="EMBL" id="MCL2895651.1"/>
    </source>
</evidence>
<dbReference type="PANTHER" id="PTHR30055">
    <property type="entry name" value="HTH-TYPE TRANSCRIPTIONAL REGULATOR RUTR"/>
    <property type="match status" value="1"/>
</dbReference>
<dbReference type="Gene3D" id="1.10.357.10">
    <property type="entry name" value="Tetracycline Repressor, domain 2"/>
    <property type="match status" value="1"/>
</dbReference>
<dbReference type="InterPro" id="IPR001647">
    <property type="entry name" value="HTH_TetR"/>
</dbReference>
<accession>A0ABT0N0N0</accession>
<organism evidence="6 7">
    <name type="scientific">Brenneria tiliae</name>
    <dbReference type="NCBI Taxonomy" id="2914984"/>
    <lineage>
        <taxon>Bacteria</taxon>
        <taxon>Pseudomonadati</taxon>
        <taxon>Pseudomonadota</taxon>
        <taxon>Gammaproteobacteria</taxon>
        <taxon>Enterobacterales</taxon>
        <taxon>Pectobacteriaceae</taxon>
        <taxon>Brenneria</taxon>
    </lineage>
</organism>
<proteinExistence type="predicted"/>
<dbReference type="InterPro" id="IPR050109">
    <property type="entry name" value="HTH-type_TetR-like_transc_reg"/>
</dbReference>
<dbReference type="SUPFAM" id="SSF46689">
    <property type="entry name" value="Homeodomain-like"/>
    <property type="match status" value="1"/>
</dbReference>
<dbReference type="PROSITE" id="PS50977">
    <property type="entry name" value="HTH_TETR_2"/>
    <property type="match status" value="1"/>
</dbReference>
<dbReference type="Pfam" id="PF00440">
    <property type="entry name" value="TetR_N"/>
    <property type="match status" value="1"/>
</dbReference>
<evidence type="ECO:0000256" key="2">
    <source>
        <dbReference type="ARBA" id="ARBA00023125"/>
    </source>
</evidence>
<keyword evidence="3" id="KW-0804">Transcription</keyword>
<keyword evidence="1" id="KW-0805">Transcription regulation</keyword>
<dbReference type="PANTHER" id="PTHR30055:SF234">
    <property type="entry name" value="HTH-TYPE TRANSCRIPTIONAL REGULATOR BETI"/>
    <property type="match status" value="1"/>
</dbReference>
<keyword evidence="2 4" id="KW-0238">DNA-binding</keyword>
<dbReference type="InterPro" id="IPR009057">
    <property type="entry name" value="Homeodomain-like_sf"/>
</dbReference>